<sequence length="253" mass="28905">MQTTQPATLAGLFETAMKKKDFIAQDLLSKIYQHTDPLPEKLPPERQLAEEYGVSRFTIRQALEKLASIGAIHMVQGSGNFINQNVRSNPLVYNSITEKKFTQISSRLLSLHKRLPSREEQQIFAIGENSFIWEFSRLRYVDNRKVQIEISKMPAADFPEMSQKIIEGSIQQYVLSKGYAISHYLTHYQAVNITKAQAELLDCKKGTAAMHILNRGILQGGRVYESSDIIDINYTCTYVIPFNRDNLNFRQSP</sequence>
<dbReference type="PROSITE" id="PS50949">
    <property type="entry name" value="HTH_GNTR"/>
    <property type="match status" value="1"/>
</dbReference>
<gene>
    <name evidence="5" type="ORF">PEC302110_37980</name>
</gene>
<feature type="domain" description="HTH gntR-type" evidence="4">
    <location>
        <begin position="17"/>
        <end position="85"/>
    </location>
</feature>
<keyword evidence="2" id="KW-0238">DNA-binding</keyword>
<dbReference type="PANTHER" id="PTHR44846:SF4">
    <property type="entry name" value="HTH GNTR-TYPE DOMAIN-CONTAINING PROTEIN"/>
    <property type="match status" value="1"/>
</dbReference>
<evidence type="ECO:0000313" key="6">
    <source>
        <dbReference type="Proteomes" id="UP001377830"/>
    </source>
</evidence>
<dbReference type="SUPFAM" id="SSF64288">
    <property type="entry name" value="Chorismate lyase-like"/>
    <property type="match status" value="1"/>
</dbReference>
<dbReference type="PRINTS" id="PR00035">
    <property type="entry name" value="HTHGNTR"/>
</dbReference>
<evidence type="ECO:0000256" key="2">
    <source>
        <dbReference type="ARBA" id="ARBA00023125"/>
    </source>
</evidence>
<dbReference type="Pfam" id="PF07702">
    <property type="entry name" value="UTRA"/>
    <property type="match status" value="1"/>
</dbReference>
<dbReference type="PANTHER" id="PTHR44846">
    <property type="entry name" value="MANNOSYL-D-GLYCERATE TRANSPORT/METABOLISM SYSTEM REPRESSOR MNGR-RELATED"/>
    <property type="match status" value="1"/>
</dbReference>
<keyword evidence="3" id="KW-0804">Transcription</keyword>
<evidence type="ECO:0000259" key="4">
    <source>
        <dbReference type="PROSITE" id="PS50949"/>
    </source>
</evidence>
<dbReference type="Pfam" id="PF00392">
    <property type="entry name" value="GntR"/>
    <property type="match status" value="1"/>
</dbReference>
<evidence type="ECO:0000313" key="5">
    <source>
        <dbReference type="EMBL" id="BES86701.1"/>
    </source>
</evidence>
<proteinExistence type="predicted"/>
<dbReference type="InterPro" id="IPR036388">
    <property type="entry name" value="WH-like_DNA-bd_sf"/>
</dbReference>
<dbReference type="AlphaFoldDB" id="A0AAN0MN08"/>
<dbReference type="Proteomes" id="UP001377830">
    <property type="component" value="Chromosome"/>
</dbReference>
<evidence type="ECO:0000256" key="1">
    <source>
        <dbReference type="ARBA" id="ARBA00023015"/>
    </source>
</evidence>
<name>A0AAN0MN08_9GAMM</name>
<dbReference type="KEGG" id="parl:PEC302110_37980"/>
<dbReference type="InterPro" id="IPR028978">
    <property type="entry name" value="Chorismate_lyase_/UTRA_dom_sf"/>
</dbReference>
<dbReference type="GO" id="GO:0045892">
    <property type="term" value="P:negative regulation of DNA-templated transcription"/>
    <property type="evidence" value="ECO:0007669"/>
    <property type="project" value="TreeGrafter"/>
</dbReference>
<evidence type="ECO:0000256" key="3">
    <source>
        <dbReference type="ARBA" id="ARBA00023163"/>
    </source>
</evidence>
<dbReference type="Gene3D" id="1.10.10.10">
    <property type="entry name" value="Winged helix-like DNA-binding domain superfamily/Winged helix DNA-binding domain"/>
    <property type="match status" value="1"/>
</dbReference>
<dbReference type="SMART" id="SM00345">
    <property type="entry name" value="HTH_GNTR"/>
    <property type="match status" value="1"/>
</dbReference>
<dbReference type="Gene3D" id="3.40.1410.10">
    <property type="entry name" value="Chorismate lyase-like"/>
    <property type="match status" value="1"/>
</dbReference>
<dbReference type="SMART" id="SM00866">
    <property type="entry name" value="UTRA"/>
    <property type="match status" value="1"/>
</dbReference>
<dbReference type="CDD" id="cd07377">
    <property type="entry name" value="WHTH_GntR"/>
    <property type="match status" value="1"/>
</dbReference>
<keyword evidence="1" id="KW-0805">Transcription regulation</keyword>
<dbReference type="InterPro" id="IPR011663">
    <property type="entry name" value="UTRA"/>
</dbReference>
<dbReference type="SUPFAM" id="SSF46785">
    <property type="entry name" value="Winged helix' DNA-binding domain"/>
    <property type="match status" value="1"/>
</dbReference>
<protein>
    <submittedName>
        <fullName evidence="5">GntR family transcriptional regulator</fullName>
    </submittedName>
</protein>
<accession>A0AAN0MN08</accession>
<dbReference type="GO" id="GO:0003700">
    <property type="term" value="F:DNA-binding transcription factor activity"/>
    <property type="evidence" value="ECO:0007669"/>
    <property type="project" value="InterPro"/>
</dbReference>
<reference evidence="6" key="1">
    <citation type="journal article" date="2024" name="Int. J. Syst. Evol. Microbiol.">
        <title>Pectobacterium araliae sp. nov., a pathogen causing bacterial soft rot of Japanese angelica tree in Japan.</title>
        <authorList>
            <person name="Sawada H."/>
            <person name="Someya N."/>
            <person name="Morohoshi T."/>
            <person name="Ono M."/>
            <person name="Satou M."/>
        </authorList>
    </citation>
    <scope>NUCLEOTIDE SEQUENCE [LARGE SCALE GENOMIC DNA]</scope>
    <source>
        <strain evidence="6">MAFF 302110</strain>
    </source>
</reference>
<dbReference type="GO" id="GO:0003677">
    <property type="term" value="F:DNA binding"/>
    <property type="evidence" value="ECO:0007669"/>
    <property type="project" value="UniProtKB-KW"/>
</dbReference>
<dbReference type="EMBL" id="AP028908">
    <property type="protein sequence ID" value="BES86701.1"/>
    <property type="molecule type" value="Genomic_DNA"/>
</dbReference>
<keyword evidence="6" id="KW-1185">Reference proteome</keyword>
<dbReference type="InterPro" id="IPR036390">
    <property type="entry name" value="WH_DNA-bd_sf"/>
</dbReference>
<organism evidence="5 6">
    <name type="scientific">Pectobacterium araliae</name>
    <dbReference type="NCBI Taxonomy" id="3073862"/>
    <lineage>
        <taxon>Bacteria</taxon>
        <taxon>Pseudomonadati</taxon>
        <taxon>Pseudomonadota</taxon>
        <taxon>Gammaproteobacteria</taxon>
        <taxon>Enterobacterales</taxon>
        <taxon>Pectobacteriaceae</taxon>
        <taxon>Pectobacterium</taxon>
    </lineage>
</organism>
<dbReference type="InterPro" id="IPR000524">
    <property type="entry name" value="Tscrpt_reg_HTH_GntR"/>
</dbReference>
<dbReference type="InterPro" id="IPR050679">
    <property type="entry name" value="Bact_HTH_transcr_reg"/>
</dbReference>